<evidence type="ECO:0000313" key="2">
    <source>
        <dbReference type="EMBL" id="WOX20036.1"/>
    </source>
</evidence>
<gene>
    <name evidence="2" type="ORF">R2D22_00960</name>
</gene>
<evidence type="ECO:0000256" key="1">
    <source>
        <dbReference type="SAM" id="MobiDB-lite"/>
    </source>
</evidence>
<keyword evidence="3" id="KW-1185">Reference proteome</keyword>
<protein>
    <submittedName>
        <fullName evidence="2">Uncharacterized protein</fullName>
    </submittedName>
</protein>
<reference evidence="2 3" key="1">
    <citation type="submission" date="2023-10" db="EMBL/GenBank/DDBJ databases">
        <title>The genome sequence of Streptomyces sp. HUAS YS2.</title>
        <authorList>
            <person name="Mo P."/>
        </authorList>
    </citation>
    <scope>NUCLEOTIDE SEQUENCE [LARGE SCALE GENOMIC DNA]</scope>
    <source>
        <strain evidence="2 3">HUAS YS2</strain>
    </source>
</reference>
<organism evidence="2 3">
    <name type="scientific">Streptomyces solicathayae</name>
    <dbReference type="NCBI Taxonomy" id="3081768"/>
    <lineage>
        <taxon>Bacteria</taxon>
        <taxon>Bacillati</taxon>
        <taxon>Actinomycetota</taxon>
        <taxon>Actinomycetes</taxon>
        <taxon>Kitasatosporales</taxon>
        <taxon>Streptomycetaceae</taxon>
        <taxon>Streptomyces</taxon>
    </lineage>
</organism>
<sequence length="60" mass="6688">MSEAVPRLRLRRAPHRAAPGPARYCGLFQGFAKLRRRNRERPARDATDAHAPVVEPGAGR</sequence>
<evidence type="ECO:0000313" key="3">
    <source>
        <dbReference type="Proteomes" id="UP001301731"/>
    </source>
</evidence>
<dbReference type="EMBL" id="CP137573">
    <property type="protein sequence ID" value="WOX20036.1"/>
    <property type="molecule type" value="Genomic_DNA"/>
</dbReference>
<proteinExistence type="predicted"/>
<name>A0ABZ0LKN3_9ACTN</name>
<accession>A0ABZ0LKN3</accession>
<dbReference type="RefSeq" id="WP_318100195.1">
    <property type="nucleotide sequence ID" value="NZ_CP137573.1"/>
</dbReference>
<feature type="region of interest" description="Disordered" evidence="1">
    <location>
        <begin position="36"/>
        <end position="60"/>
    </location>
</feature>
<dbReference type="Proteomes" id="UP001301731">
    <property type="component" value="Chromosome"/>
</dbReference>